<dbReference type="Proteomes" id="UP001209878">
    <property type="component" value="Unassembled WGS sequence"/>
</dbReference>
<reference evidence="2" key="1">
    <citation type="journal article" date="2023" name="Mol. Biol. Evol.">
        <title>Third-Generation Sequencing Reveals the Adaptive Role of the Epigenome in Three Deep-Sea Polychaetes.</title>
        <authorList>
            <person name="Perez M."/>
            <person name="Aroh O."/>
            <person name="Sun Y."/>
            <person name="Lan Y."/>
            <person name="Juniper S.K."/>
            <person name="Young C.R."/>
            <person name="Angers B."/>
            <person name="Qian P.Y."/>
        </authorList>
    </citation>
    <scope>NUCLEOTIDE SEQUENCE</scope>
    <source>
        <strain evidence="2">R07B-5</strain>
    </source>
</reference>
<dbReference type="PANTHER" id="PTHR37932:SF1">
    <property type="entry name" value="SMALL LYSINE-RICH PROTEIN 1"/>
    <property type="match status" value="1"/>
</dbReference>
<evidence type="ECO:0000256" key="1">
    <source>
        <dbReference type="SAM" id="MobiDB-lite"/>
    </source>
</evidence>
<accession>A0AAD9UEC1</accession>
<protein>
    <recommendedName>
        <fullName evidence="4">Small lysine-rich protein 1</fullName>
    </recommendedName>
</protein>
<dbReference type="PANTHER" id="PTHR37932">
    <property type="entry name" value="SMALL LYSINE-RICH PROTEIN 1"/>
    <property type="match status" value="1"/>
</dbReference>
<feature type="compositionally biased region" description="Basic residues" evidence="1">
    <location>
        <begin position="1"/>
        <end position="31"/>
    </location>
</feature>
<name>A0AAD9UEC1_RIDPI</name>
<organism evidence="2 3">
    <name type="scientific">Ridgeia piscesae</name>
    <name type="common">Tubeworm</name>
    <dbReference type="NCBI Taxonomy" id="27915"/>
    <lineage>
        <taxon>Eukaryota</taxon>
        <taxon>Metazoa</taxon>
        <taxon>Spiralia</taxon>
        <taxon>Lophotrochozoa</taxon>
        <taxon>Annelida</taxon>
        <taxon>Polychaeta</taxon>
        <taxon>Sedentaria</taxon>
        <taxon>Canalipalpata</taxon>
        <taxon>Sabellida</taxon>
        <taxon>Siboglinidae</taxon>
        <taxon>Ridgeia</taxon>
    </lineage>
</organism>
<evidence type="ECO:0000313" key="2">
    <source>
        <dbReference type="EMBL" id="KAK2186186.1"/>
    </source>
</evidence>
<dbReference type="EMBL" id="JAODUO010000211">
    <property type="protein sequence ID" value="KAK2186186.1"/>
    <property type="molecule type" value="Genomic_DNA"/>
</dbReference>
<evidence type="ECO:0008006" key="4">
    <source>
        <dbReference type="Google" id="ProtNLM"/>
    </source>
</evidence>
<gene>
    <name evidence="2" type="ORF">NP493_212g11040</name>
</gene>
<evidence type="ECO:0000313" key="3">
    <source>
        <dbReference type="Proteomes" id="UP001209878"/>
    </source>
</evidence>
<keyword evidence="3" id="KW-1185">Reference proteome</keyword>
<proteinExistence type="predicted"/>
<feature type="region of interest" description="Disordered" evidence="1">
    <location>
        <begin position="1"/>
        <end position="52"/>
    </location>
</feature>
<sequence length="98" mass="10381">MPGALKKKGSKSSKGVKSKGSKGGKGKKKKGSSSSKKGSRHESATTTQTREVDMLDPAAMFNLYYIAHGAVDALEIRGFGWADAPKKKGKKKGKKGKK</sequence>
<dbReference type="AlphaFoldDB" id="A0AAD9UEC1"/>
<dbReference type="InterPro" id="IPR037760">
    <property type="entry name" value="SMKR1"/>
</dbReference>
<comment type="caution">
    <text evidence="2">The sequence shown here is derived from an EMBL/GenBank/DDBJ whole genome shotgun (WGS) entry which is preliminary data.</text>
</comment>